<keyword evidence="1" id="KW-0175">Coiled coil</keyword>
<accession>A0A2N9FXT1</accession>
<feature type="region of interest" description="Disordered" evidence="2">
    <location>
        <begin position="89"/>
        <end position="155"/>
    </location>
</feature>
<gene>
    <name evidence="3" type="ORF">FSB_LOCUS19476</name>
</gene>
<proteinExistence type="predicted"/>
<reference evidence="3" key="1">
    <citation type="submission" date="2018-02" db="EMBL/GenBank/DDBJ databases">
        <authorList>
            <person name="Cohen D.B."/>
            <person name="Kent A.D."/>
        </authorList>
    </citation>
    <scope>NUCLEOTIDE SEQUENCE</scope>
</reference>
<dbReference type="EMBL" id="OIVN01001236">
    <property type="protein sequence ID" value="SPC91594.1"/>
    <property type="molecule type" value="Genomic_DNA"/>
</dbReference>
<evidence type="ECO:0000256" key="2">
    <source>
        <dbReference type="SAM" id="MobiDB-lite"/>
    </source>
</evidence>
<feature type="coiled-coil region" evidence="1">
    <location>
        <begin position="234"/>
        <end position="282"/>
    </location>
</feature>
<organism evidence="3">
    <name type="scientific">Fagus sylvatica</name>
    <name type="common">Beechnut</name>
    <dbReference type="NCBI Taxonomy" id="28930"/>
    <lineage>
        <taxon>Eukaryota</taxon>
        <taxon>Viridiplantae</taxon>
        <taxon>Streptophyta</taxon>
        <taxon>Embryophyta</taxon>
        <taxon>Tracheophyta</taxon>
        <taxon>Spermatophyta</taxon>
        <taxon>Magnoliopsida</taxon>
        <taxon>eudicotyledons</taxon>
        <taxon>Gunneridae</taxon>
        <taxon>Pentapetalae</taxon>
        <taxon>rosids</taxon>
        <taxon>fabids</taxon>
        <taxon>Fagales</taxon>
        <taxon>Fagaceae</taxon>
        <taxon>Fagus</taxon>
    </lineage>
</organism>
<name>A0A2N9FXT1_FAGSY</name>
<sequence>MSSLGSPIWTREIKRPKLSQEGKNRVLRALHHKDHHYTNFIQPELLAFHSSGPEPNQKFLALKLSNQRRMATTKVNKDKLKRMMGQKDALSINLGKRHKQDSASKQVSEEVEVRPSMPQKPVLPEQAPVSSVEVVEPASVPSSSKATDKPPTLPKDASLALRRAKMVVMKEDMDEYGRLNTDVVKRALAHSMMKGLTEAMIITNRCIHWEEGIVKLKDQLTEAMNANKSPTTVATELTQERDHLADELARLRVHMAAKDEELNKMVESNRKVLDQLKTLTKEKYLDLDFDIFQPYEDDDSVAPLEDKNEEAVDPQLVDDTTT</sequence>
<evidence type="ECO:0000256" key="1">
    <source>
        <dbReference type="SAM" id="Coils"/>
    </source>
</evidence>
<dbReference type="AlphaFoldDB" id="A0A2N9FXT1"/>
<protein>
    <submittedName>
        <fullName evidence="3">Uncharacterized protein</fullName>
    </submittedName>
</protein>
<evidence type="ECO:0000313" key="3">
    <source>
        <dbReference type="EMBL" id="SPC91594.1"/>
    </source>
</evidence>
<feature type="compositionally biased region" description="Low complexity" evidence="2">
    <location>
        <begin position="127"/>
        <end position="144"/>
    </location>
</feature>
<feature type="region of interest" description="Disordered" evidence="2">
    <location>
        <begin position="298"/>
        <end position="322"/>
    </location>
</feature>